<dbReference type="GO" id="GO:0003746">
    <property type="term" value="F:translation elongation factor activity"/>
    <property type="evidence" value="ECO:0007669"/>
    <property type="project" value="UniProtKB-KW"/>
</dbReference>
<keyword evidence="3" id="KW-0963">Cytoplasm</keyword>
<dbReference type="InterPro" id="IPR009000">
    <property type="entry name" value="Transl_B-barrel_sf"/>
</dbReference>
<dbReference type="InterPro" id="IPR004535">
    <property type="entry name" value="Transl_elong_SelB"/>
</dbReference>
<dbReference type="PROSITE" id="PS00301">
    <property type="entry name" value="G_TR_1"/>
    <property type="match status" value="1"/>
</dbReference>
<organism evidence="10 11">
    <name type="scientific">Youngiibacter multivorans</name>
    <dbReference type="NCBI Taxonomy" id="937251"/>
    <lineage>
        <taxon>Bacteria</taxon>
        <taxon>Bacillati</taxon>
        <taxon>Bacillota</taxon>
        <taxon>Clostridia</taxon>
        <taxon>Eubacteriales</taxon>
        <taxon>Clostridiaceae</taxon>
        <taxon>Youngiibacter</taxon>
    </lineage>
</organism>
<dbReference type="PROSITE" id="PS51722">
    <property type="entry name" value="G_TR_2"/>
    <property type="match status" value="1"/>
</dbReference>
<proteinExistence type="predicted"/>
<dbReference type="RefSeq" id="WP_209459772.1">
    <property type="nucleotide sequence ID" value="NZ_JAGGKC010000016.1"/>
</dbReference>
<keyword evidence="6" id="KW-0342">GTP-binding</keyword>
<dbReference type="Gene3D" id="1.10.10.10">
    <property type="entry name" value="Winged helix-like DNA-binding domain superfamily/Winged helix DNA-binding domain"/>
    <property type="match status" value="1"/>
</dbReference>
<dbReference type="SUPFAM" id="SSF52540">
    <property type="entry name" value="P-loop containing nucleoside triphosphate hydrolases"/>
    <property type="match status" value="1"/>
</dbReference>
<keyword evidence="4" id="KW-0547">Nucleotide-binding</keyword>
<evidence type="ECO:0000256" key="2">
    <source>
        <dbReference type="ARBA" id="ARBA00015953"/>
    </source>
</evidence>
<comment type="function">
    <text evidence="7">Translation factor necessary for the incorporation of selenocysteine into proteins. It probably replaces EF-Tu for the insertion of selenocysteine directed by the UGA codon. SelB binds GTP and GDP.</text>
</comment>
<dbReference type="PANTHER" id="PTHR43721:SF22">
    <property type="entry name" value="ELONGATION FACTOR TU, MITOCHONDRIAL"/>
    <property type="match status" value="1"/>
</dbReference>
<dbReference type="InterPro" id="IPR036388">
    <property type="entry name" value="WH-like_DNA-bd_sf"/>
</dbReference>
<keyword evidence="5" id="KW-0648">Protein biosynthesis</keyword>
<evidence type="ECO:0000256" key="1">
    <source>
        <dbReference type="ARBA" id="ARBA00004496"/>
    </source>
</evidence>
<dbReference type="Pfam" id="PF03144">
    <property type="entry name" value="GTP_EFTU_D2"/>
    <property type="match status" value="1"/>
</dbReference>
<dbReference type="InterPro" id="IPR004161">
    <property type="entry name" value="EFTu-like_2"/>
</dbReference>
<dbReference type="PRINTS" id="PR00315">
    <property type="entry name" value="ELONGATNFCT"/>
</dbReference>
<evidence type="ECO:0000313" key="11">
    <source>
        <dbReference type="Proteomes" id="UP001519271"/>
    </source>
</evidence>
<evidence type="ECO:0000256" key="8">
    <source>
        <dbReference type="ARBA" id="ARBA00031615"/>
    </source>
</evidence>
<evidence type="ECO:0000256" key="4">
    <source>
        <dbReference type="ARBA" id="ARBA00022741"/>
    </source>
</evidence>
<dbReference type="Pfam" id="PF09107">
    <property type="entry name" value="WHD_3rd_SelB"/>
    <property type="match status" value="1"/>
</dbReference>
<evidence type="ECO:0000256" key="5">
    <source>
        <dbReference type="ARBA" id="ARBA00022917"/>
    </source>
</evidence>
<dbReference type="NCBIfam" id="TIGR00231">
    <property type="entry name" value="small_GTP"/>
    <property type="match status" value="1"/>
</dbReference>
<dbReference type="EMBL" id="JAGGKC010000016">
    <property type="protein sequence ID" value="MBP1919577.1"/>
    <property type="molecule type" value="Genomic_DNA"/>
</dbReference>
<dbReference type="InterPro" id="IPR000795">
    <property type="entry name" value="T_Tr_GTP-bd_dom"/>
</dbReference>
<keyword evidence="10" id="KW-0251">Elongation factor</keyword>
<keyword evidence="11" id="KW-1185">Reference proteome</keyword>
<dbReference type="Pfam" id="PF25461">
    <property type="entry name" value="Beta-barrel_SelB"/>
    <property type="match status" value="1"/>
</dbReference>
<dbReference type="NCBIfam" id="TIGR00475">
    <property type="entry name" value="selB"/>
    <property type="match status" value="1"/>
</dbReference>
<dbReference type="InterPro" id="IPR050055">
    <property type="entry name" value="EF-Tu_GTPase"/>
</dbReference>
<sequence>MHDNFIIGTAGHIDHGKTTLIQALTGNQGDRLKEEKARGITIDLGFTHMVLDNGVVAGIIDVPGHERFLKNMLSGATSISIVLLVIAADEGIMPQTVEHFSILRFLEMKRVAAVITKADKVDEEKLSERKSEVSEFLARQGYGDSETFAVSSVTGQGLKELKKWINDSYMSLESDEHQDKPFRLNIDRVFNSKGFGTVVTGTVMDGSVKQGDALDLYTPSEILSVKVRGIQVHGVECTSASKGIRCAINLARVEAHRIRRGDTLARQGLLAGSSILDCTFRLADENVKPKERDRVRVYLGTREILGRLHFLPEENHPGMIQLRLEETAYVLRGDRYVARSYSPMHLIGGGEIIDPDARKFKASKSLEHMNHLGKMTSGDSYEAFLSTLETSHEGIADRSDALKIGSERLIDEGMEKRDLVEIEGKIAASSFVRRILDEIRIVMDEFFTRNPLGINVGKEEVRLRLGIRLDRKVFQAILKLSEDISDNGDSLSLAGRTIALDDSQAALARRIMSFLGEAQFAPPDLKAFVMIPKEKQIFEPVMSYLIENKEILLLDGIAFTSAAAEAAKNLIAERILTGGPVGIADIRELLGTSRKYAVPLLEHLDSIGVTRRSGDKRVLI</sequence>
<dbReference type="PANTHER" id="PTHR43721">
    <property type="entry name" value="ELONGATION FACTOR TU-RELATED"/>
    <property type="match status" value="1"/>
</dbReference>
<dbReference type="Gene3D" id="1.10.10.2770">
    <property type="match status" value="1"/>
</dbReference>
<dbReference type="SUPFAM" id="SSF50447">
    <property type="entry name" value="Translation proteins"/>
    <property type="match status" value="1"/>
</dbReference>
<dbReference type="SUPFAM" id="SSF46785">
    <property type="entry name" value="Winged helix' DNA-binding domain"/>
    <property type="match status" value="1"/>
</dbReference>
<dbReference type="CDD" id="cd15491">
    <property type="entry name" value="selB_III"/>
    <property type="match status" value="1"/>
</dbReference>
<evidence type="ECO:0000313" key="10">
    <source>
        <dbReference type="EMBL" id="MBP1919577.1"/>
    </source>
</evidence>
<dbReference type="Proteomes" id="UP001519271">
    <property type="component" value="Unassembled WGS sequence"/>
</dbReference>
<name>A0ABS4G528_9CLOT</name>
<evidence type="ECO:0000256" key="6">
    <source>
        <dbReference type="ARBA" id="ARBA00023134"/>
    </source>
</evidence>
<evidence type="ECO:0000259" key="9">
    <source>
        <dbReference type="PROSITE" id="PS51722"/>
    </source>
</evidence>
<dbReference type="InterPro" id="IPR009001">
    <property type="entry name" value="Transl_elong_EF1A/Init_IF2_C"/>
</dbReference>
<evidence type="ECO:0000256" key="7">
    <source>
        <dbReference type="ARBA" id="ARBA00025526"/>
    </source>
</evidence>
<dbReference type="InterPro" id="IPR031157">
    <property type="entry name" value="G_TR_CS"/>
</dbReference>
<dbReference type="InterPro" id="IPR036390">
    <property type="entry name" value="WH_DNA-bd_sf"/>
</dbReference>
<evidence type="ECO:0000256" key="3">
    <source>
        <dbReference type="ARBA" id="ARBA00022490"/>
    </source>
</evidence>
<accession>A0ABS4G528</accession>
<dbReference type="InterPro" id="IPR027417">
    <property type="entry name" value="P-loop_NTPase"/>
</dbReference>
<gene>
    <name evidence="10" type="ORF">J2Z34_002066</name>
</gene>
<dbReference type="InterPro" id="IPR015191">
    <property type="entry name" value="SelB_WHD4"/>
</dbReference>
<protein>
    <recommendedName>
        <fullName evidence="2">Selenocysteine-specific elongation factor</fullName>
    </recommendedName>
    <alternativeName>
        <fullName evidence="8">SelB translation factor</fullName>
    </alternativeName>
</protein>
<dbReference type="Gene3D" id="3.40.50.300">
    <property type="entry name" value="P-loop containing nucleotide triphosphate hydrolases"/>
    <property type="match status" value="1"/>
</dbReference>
<dbReference type="CDD" id="cd04171">
    <property type="entry name" value="SelB"/>
    <property type="match status" value="1"/>
</dbReference>
<dbReference type="Pfam" id="PF00009">
    <property type="entry name" value="GTP_EFTU"/>
    <property type="match status" value="1"/>
</dbReference>
<reference evidence="10 11" key="1">
    <citation type="submission" date="2021-03" db="EMBL/GenBank/DDBJ databases">
        <title>Genomic Encyclopedia of Type Strains, Phase IV (KMG-IV): sequencing the most valuable type-strain genomes for metagenomic binning, comparative biology and taxonomic classification.</title>
        <authorList>
            <person name="Goeker M."/>
        </authorList>
    </citation>
    <scope>NUCLEOTIDE SEQUENCE [LARGE SCALE GENOMIC DNA]</scope>
    <source>
        <strain evidence="10 11">DSM 6139</strain>
    </source>
</reference>
<dbReference type="SUPFAM" id="SSF50465">
    <property type="entry name" value="EF-Tu/eEF-1alpha/eIF2-gamma C-terminal domain"/>
    <property type="match status" value="1"/>
</dbReference>
<comment type="caution">
    <text evidence="10">The sequence shown here is derived from an EMBL/GenBank/DDBJ whole genome shotgun (WGS) entry which is preliminary data.</text>
</comment>
<feature type="domain" description="Tr-type G" evidence="9">
    <location>
        <begin position="2"/>
        <end position="173"/>
    </location>
</feature>
<dbReference type="InterPro" id="IPR057335">
    <property type="entry name" value="Beta-barrel_SelB"/>
</dbReference>
<dbReference type="Gene3D" id="2.40.30.10">
    <property type="entry name" value="Translation factors"/>
    <property type="match status" value="1"/>
</dbReference>
<comment type="subcellular location">
    <subcellularLocation>
        <location evidence="1">Cytoplasm</location>
    </subcellularLocation>
</comment>
<dbReference type="InterPro" id="IPR005225">
    <property type="entry name" value="Small_GTP-bd"/>
</dbReference>